<comment type="caution">
    <text evidence="1">The sequence shown here is derived from an EMBL/GenBank/DDBJ whole genome shotgun (WGS) entry which is preliminary data.</text>
</comment>
<organism evidence="1 2">
    <name type="scientific">Deinococcus oregonensis</name>
    <dbReference type="NCBI Taxonomy" id="1805970"/>
    <lineage>
        <taxon>Bacteria</taxon>
        <taxon>Thermotogati</taxon>
        <taxon>Deinococcota</taxon>
        <taxon>Deinococci</taxon>
        <taxon>Deinococcales</taxon>
        <taxon>Deinococcaceae</taxon>
        <taxon>Deinococcus</taxon>
    </lineage>
</organism>
<proteinExistence type="predicted"/>
<name>A0ABV6AY55_9DEIO</name>
<accession>A0ABV6AY55</accession>
<sequence>MKLLYVTSHAGSWISQAQIETIYVTREISLATWRVVARTVSGVDYTVSDSYESAEEAQLEMQKVINKLQND</sequence>
<dbReference type="EMBL" id="JBHLYR010000013">
    <property type="protein sequence ID" value="MFB9991161.1"/>
    <property type="molecule type" value="Genomic_DNA"/>
</dbReference>
<dbReference type="Proteomes" id="UP001589733">
    <property type="component" value="Unassembled WGS sequence"/>
</dbReference>
<protein>
    <submittedName>
        <fullName evidence="1">Uncharacterized protein</fullName>
    </submittedName>
</protein>
<evidence type="ECO:0000313" key="2">
    <source>
        <dbReference type="Proteomes" id="UP001589733"/>
    </source>
</evidence>
<dbReference type="RefSeq" id="WP_380005816.1">
    <property type="nucleotide sequence ID" value="NZ_JBHLYR010000013.1"/>
</dbReference>
<reference evidence="1 2" key="1">
    <citation type="submission" date="2024-09" db="EMBL/GenBank/DDBJ databases">
        <authorList>
            <person name="Sun Q."/>
            <person name="Mori K."/>
        </authorList>
    </citation>
    <scope>NUCLEOTIDE SEQUENCE [LARGE SCALE GENOMIC DNA]</scope>
    <source>
        <strain evidence="1 2">JCM 13503</strain>
    </source>
</reference>
<evidence type="ECO:0000313" key="1">
    <source>
        <dbReference type="EMBL" id="MFB9991161.1"/>
    </source>
</evidence>
<keyword evidence="2" id="KW-1185">Reference proteome</keyword>
<gene>
    <name evidence="1" type="ORF">ACFFLM_04070</name>
</gene>